<accession>A0ABT1LAE2</accession>
<name>A0ABT1LAE2_9HYPH</name>
<sequence length="376" mass="39522">MFVWIVLALLTGAAVFAVLLPLSRQAPAASAPGETATDAAFYRTQLAEIERDAERGLIDPADAETARVEAARRLLGAARRDKATEHAGGGASLRRRRVAALLALVGIPLLSLPLYLRLGQPDMPSMPLSARVDRARDPGQIDLQEAMARIEAHLAQKPDDGQGHEVIAPVYMNAGRYDDAARAWSNAIRILGETPRRLENYGEALVASNNGIVSADARQAFDSALKIDPATVKARFYRALASEQEGDAQAAIAAYRALASQAPAGSALAATLNARLASLGAPPADTADSPAGAIAAMPEGERMAAIRGMVENLSARLAQDGSDVEGWIRLVRSYAVLGEPDKARDALARGRAALSGDEAGRGRLDSLGRELNIGGS</sequence>
<keyword evidence="4" id="KW-0802">TPR repeat</keyword>
<evidence type="ECO:0000256" key="4">
    <source>
        <dbReference type="ARBA" id="ARBA00022803"/>
    </source>
</evidence>
<keyword evidence="2" id="KW-0677">Repeat</keyword>
<evidence type="ECO:0000256" key="6">
    <source>
        <dbReference type="SAM" id="SignalP"/>
    </source>
</evidence>
<comment type="caution">
    <text evidence="8">The sequence shown here is derived from an EMBL/GenBank/DDBJ whole genome shotgun (WGS) entry which is preliminary data.</text>
</comment>
<protein>
    <submittedName>
        <fullName evidence="8">C-type cytochrome biogenesis protein CcmI</fullName>
    </submittedName>
</protein>
<dbReference type="RefSeq" id="WP_254738986.1">
    <property type="nucleotide sequence ID" value="NZ_JANCLU010000003.1"/>
</dbReference>
<dbReference type="InterPro" id="IPR017560">
    <property type="entry name" value="Cyt_c_biogenesis_CcmI"/>
</dbReference>
<feature type="signal peptide" evidence="6">
    <location>
        <begin position="1"/>
        <end position="28"/>
    </location>
</feature>
<evidence type="ECO:0000313" key="9">
    <source>
        <dbReference type="Proteomes" id="UP001205890"/>
    </source>
</evidence>
<keyword evidence="3" id="KW-0201">Cytochrome c-type biogenesis</keyword>
<dbReference type="Gene3D" id="1.25.40.10">
    <property type="entry name" value="Tetratricopeptide repeat domain"/>
    <property type="match status" value="1"/>
</dbReference>
<feature type="transmembrane region" description="Helical" evidence="5">
    <location>
        <begin position="98"/>
        <end position="116"/>
    </location>
</feature>
<dbReference type="NCBIfam" id="TIGR03142">
    <property type="entry name" value="cytochro_ccmI"/>
    <property type="match status" value="1"/>
</dbReference>
<keyword evidence="5" id="KW-0812">Transmembrane</keyword>
<evidence type="ECO:0000256" key="1">
    <source>
        <dbReference type="ARBA" id="ARBA00004196"/>
    </source>
</evidence>
<dbReference type="Pfam" id="PF23914">
    <property type="entry name" value="TPR_CcmH_CycH"/>
    <property type="match status" value="1"/>
</dbReference>
<proteinExistence type="predicted"/>
<dbReference type="EMBL" id="JANCLU010000003">
    <property type="protein sequence ID" value="MCP8937730.1"/>
    <property type="molecule type" value="Genomic_DNA"/>
</dbReference>
<evidence type="ECO:0000256" key="5">
    <source>
        <dbReference type="SAM" id="Phobius"/>
    </source>
</evidence>
<evidence type="ECO:0000313" key="8">
    <source>
        <dbReference type="EMBL" id="MCP8937730.1"/>
    </source>
</evidence>
<keyword evidence="5" id="KW-0472">Membrane</keyword>
<organism evidence="8 9">
    <name type="scientific">Alsobacter ponti</name>
    <dbReference type="NCBI Taxonomy" id="2962936"/>
    <lineage>
        <taxon>Bacteria</taxon>
        <taxon>Pseudomonadati</taxon>
        <taxon>Pseudomonadota</taxon>
        <taxon>Alphaproteobacteria</taxon>
        <taxon>Hyphomicrobiales</taxon>
        <taxon>Alsobacteraceae</taxon>
        <taxon>Alsobacter</taxon>
    </lineage>
</organism>
<keyword evidence="5" id="KW-1133">Transmembrane helix</keyword>
<feature type="domain" description="Cytochrome c-type biogenesis protein H TPR" evidence="7">
    <location>
        <begin position="134"/>
        <end position="265"/>
    </location>
</feature>
<dbReference type="SUPFAM" id="SSF48452">
    <property type="entry name" value="TPR-like"/>
    <property type="match status" value="1"/>
</dbReference>
<dbReference type="PANTHER" id="PTHR47870">
    <property type="entry name" value="CYTOCHROME C-TYPE BIOGENESIS PROTEIN CCMH"/>
    <property type="match status" value="1"/>
</dbReference>
<keyword evidence="6" id="KW-0732">Signal</keyword>
<evidence type="ECO:0000259" key="7">
    <source>
        <dbReference type="Pfam" id="PF23914"/>
    </source>
</evidence>
<feature type="chain" id="PRO_5045524027" evidence="6">
    <location>
        <begin position="29"/>
        <end position="376"/>
    </location>
</feature>
<gene>
    <name evidence="8" type="primary">ccmI</name>
    <name evidence="8" type="ORF">NK718_04325</name>
</gene>
<dbReference type="Proteomes" id="UP001205890">
    <property type="component" value="Unassembled WGS sequence"/>
</dbReference>
<reference evidence="8 9" key="1">
    <citation type="submission" date="2022-07" db="EMBL/GenBank/DDBJ databases">
        <authorList>
            <person name="Li W.-J."/>
            <person name="Deng Q.-Q."/>
        </authorList>
    </citation>
    <scope>NUCLEOTIDE SEQUENCE [LARGE SCALE GENOMIC DNA]</scope>
    <source>
        <strain evidence="8 9">SYSU M60028</strain>
    </source>
</reference>
<keyword evidence="9" id="KW-1185">Reference proteome</keyword>
<dbReference type="InterPro" id="IPR056413">
    <property type="entry name" value="TPR_CcmH_CycH"/>
</dbReference>
<dbReference type="PANTHER" id="PTHR47870:SF1">
    <property type="entry name" value="CYTOCHROME C-TYPE BIOGENESIS PROTEIN CCMH"/>
    <property type="match status" value="1"/>
</dbReference>
<evidence type="ECO:0000256" key="3">
    <source>
        <dbReference type="ARBA" id="ARBA00022748"/>
    </source>
</evidence>
<dbReference type="InterPro" id="IPR011990">
    <property type="entry name" value="TPR-like_helical_dom_sf"/>
</dbReference>
<comment type="subcellular location">
    <subcellularLocation>
        <location evidence="1">Cell envelope</location>
    </subcellularLocation>
</comment>
<dbReference type="InterPro" id="IPR051263">
    <property type="entry name" value="C-type_cytochrome_biogenesis"/>
</dbReference>
<evidence type="ECO:0000256" key="2">
    <source>
        <dbReference type="ARBA" id="ARBA00022737"/>
    </source>
</evidence>